<evidence type="ECO:0000313" key="3">
    <source>
        <dbReference type="Proteomes" id="UP000305778"/>
    </source>
</evidence>
<reference evidence="2 3" key="1">
    <citation type="submission" date="2019-04" db="EMBL/GenBank/DDBJ databases">
        <title>Streptomyces oryziradicis sp. nov., a novel actinomycete isolated from rhizosphere soil of rice (Oryza sativa L.).</title>
        <authorList>
            <person name="Li C."/>
        </authorList>
    </citation>
    <scope>NUCLEOTIDE SEQUENCE [LARGE SCALE GENOMIC DNA]</scope>
    <source>
        <strain evidence="2 3">NEAU-C40</strain>
    </source>
</reference>
<sequence length="315" mass="32127">MEDTGIARTARIVVAAAVTIGLLGCAAGCSGGSSGHKSHKESATAAALRAPTETKGSTTAEKQQLSLVKEMLAQGSDLFDPPGKELGRVYGVLSDNGTWGASYADTVKTGKAVEVDVSCSGAGPVSLVIESGARTKREPADCRPDSAGLQPVIFTVADSKDLRVYLSAGAKTKSSAGFVVRTVQLLTGAQAQEALPRKAAEKVLLPNGWGNGSYLLASSDGLSEPRYDENDGSIKRGQHLDVEVACAGSGTLTVKVSSGAAKAKRTVPCETSPKQWTIPLTAGSGGLSIDLTPSEGAAGGYAYAVRNAEGNADRS</sequence>
<comment type="caution">
    <text evidence="2">The sequence shown here is derived from an EMBL/GenBank/DDBJ whole genome shotgun (WGS) entry which is preliminary data.</text>
</comment>
<organism evidence="2 3">
    <name type="scientific">Actinacidiphila oryziradicis</name>
    <dbReference type="NCBI Taxonomy" id="2571141"/>
    <lineage>
        <taxon>Bacteria</taxon>
        <taxon>Bacillati</taxon>
        <taxon>Actinomycetota</taxon>
        <taxon>Actinomycetes</taxon>
        <taxon>Kitasatosporales</taxon>
        <taxon>Streptomycetaceae</taxon>
        <taxon>Actinacidiphila</taxon>
    </lineage>
</organism>
<keyword evidence="3" id="KW-1185">Reference proteome</keyword>
<accession>A0A4U0SJX9</accession>
<dbReference type="RefSeq" id="WP_136726760.1">
    <property type="nucleotide sequence ID" value="NZ_SUMC01000031.1"/>
</dbReference>
<dbReference type="EMBL" id="SUMC01000031">
    <property type="protein sequence ID" value="TKA08381.1"/>
    <property type="molecule type" value="Genomic_DNA"/>
</dbReference>
<protein>
    <submittedName>
        <fullName evidence="2">Uncharacterized protein</fullName>
    </submittedName>
</protein>
<evidence type="ECO:0000313" key="2">
    <source>
        <dbReference type="EMBL" id="TKA08381.1"/>
    </source>
</evidence>
<dbReference type="AlphaFoldDB" id="A0A4U0SJX9"/>
<dbReference type="Proteomes" id="UP000305778">
    <property type="component" value="Unassembled WGS sequence"/>
</dbReference>
<gene>
    <name evidence="2" type="ORF">FCI23_28225</name>
</gene>
<proteinExistence type="predicted"/>
<feature type="region of interest" description="Disordered" evidence="1">
    <location>
        <begin position="34"/>
        <end position="62"/>
    </location>
</feature>
<evidence type="ECO:0000256" key="1">
    <source>
        <dbReference type="SAM" id="MobiDB-lite"/>
    </source>
</evidence>
<name>A0A4U0SJX9_9ACTN</name>